<comment type="caution">
    <text evidence="2">The sequence shown here is derived from an EMBL/GenBank/DDBJ whole genome shotgun (WGS) entry which is preliminary data.</text>
</comment>
<evidence type="ECO:0000256" key="1">
    <source>
        <dbReference type="SAM" id="MobiDB-lite"/>
    </source>
</evidence>
<dbReference type="Proteomes" id="UP000712600">
    <property type="component" value="Unassembled WGS sequence"/>
</dbReference>
<gene>
    <name evidence="2" type="ORF">F2Q69_00063418</name>
</gene>
<dbReference type="AlphaFoldDB" id="A0A8S9REZ8"/>
<protein>
    <submittedName>
        <fullName evidence="2">Uncharacterized protein</fullName>
    </submittedName>
</protein>
<evidence type="ECO:0000313" key="3">
    <source>
        <dbReference type="Proteomes" id="UP000712600"/>
    </source>
</evidence>
<sequence length="92" mass="9842">MGEEAREWNRGTNLSLDMNKFPRDLLRGFMSENVDGRDETSDCDEESAVELNLGLSLGGGRAGELLGGFSENDVVTGGDGGGMEEEERDAVA</sequence>
<proteinExistence type="predicted"/>
<organism evidence="2 3">
    <name type="scientific">Brassica cretica</name>
    <name type="common">Mustard</name>
    <dbReference type="NCBI Taxonomy" id="69181"/>
    <lineage>
        <taxon>Eukaryota</taxon>
        <taxon>Viridiplantae</taxon>
        <taxon>Streptophyta</taxon>
        <taxon>Embryophyta</taxon>
        <taxon>Tracheophyta</taxon>
        <taxon>Spermatophyta</taxon>
        <taxon>Magnoliopsida</taxon>
        <taxon>eudicotyledons</taxon>
        <taxon>Gunneridae</taxon>
        <taxon>Pentapetalae</taxon>
        <taxon>rosids</taxon>
        <taxon>malvids</taxon>
        <taxon>Brassicales</taxon>
        <taxon>Brassicaceae</taxon>
        <taxon>Brassiceae</taxon>
        <taxon>Brassica</taxon>
    </lineage>
</organism>
<reference evidence="2" key="1">
    <citation type="submission" date="2019-12" db="EMBL/GenBank/DDBJ databases">
        <title>Genome sequencing and annotation of Brassica cretica.</title>
        <authorList>
            <person name="Studholme D.J."/>
            <person name="Sarris P."/>
        </authorList>
    </citation>
    <scope>NUCLEOTIDE SEQUENCE</scope>
    <source>
        <strain evidence="2">PFS-109/04</strain>
        <tissue evidence="2">Leaf</tissue>
    </source>
</reference>
<accession>A0A8S9REZ8</accession>
<feature type="region of interest" description="Disordered" evidence="1">
    <location>
        <begin position="67"/>
        <end position="92"/>
    </location>
</feature>
<feature type="compositionally biased region" description="Acidic residues" evidence="1">
    <location>
        <begin position="82"/>
        <end position="92"/>
    </location>
</feature>
<evidence type="ECO:0000313" key="2">
    <source>
        <dbReference type="EMBL" id="KAF3571275.1"/>
    </source>
</evidence>
<dbReference type="EMBL" id="QGKX02000095">
    <property type="protein sequence ID" value="KAF3571275.1"/>
    <property type="molecule type" value="Genomic_DNA"/>
</dbReference>
<name>A0A8S9REZ8_BRACR</name>